<proteinExistence type="inferred from homology"/>
<dbReference type="GO" id="GO:0046872">
    <property type="term" value="F:metal ion binding"/>
    <property type="evidence" value="ECO:0007669"/>
    <property type="project" value="UniProtKB-KW"/>
</dbReference>
<feature type="region of interest" description="Disordered" evidence="8">
    <location>
        <begin position="134"/>
        <end position="159"/>
    </location>
</feature>
<dbReference type="Pfam" id="PF03918">
    <property type="entry name" value="CcmH"/>
    <property type="match status" value="1"/>
</dbReference>
<evidence type="ECO:0000313" key="11">
    <source>
        <dbReference type="Proteomes" id="UP000243799"/>
    </source>
</evidence>
<dbReference type="Gene3D" id="1.10.8.640">
    <property type="entry name" value="Cytochrome C biogenesis protein"/>
    <property type="match status" value="1"/>
</dbReference>
<dbReference type="Proteomes" id="UP000243799">
    <property type="component" value="Unassembled WGS sequence"/>
</dbReference>
<keyword evidence="4 7" id="KW-0732">Signal</keyword>
<dbReference type="InterPro" id="IPR051263">
    <property type="entry name" value="C-type_cytochrome_biogenesis"/>
</dbReference>
<comment type="similarity">
    <text evidence="1 7">Belongs to the CcmH/CycL/Ccl2/NrfF family.</text>
</comment>
<dbReference type="RefSeq" id="WP_091679143.1">
    <property type="nucleotide sequence ID" value="NZ_FOKG01000031.1"/>
</dbReference>
<keyword evidence="7" id="KW-0472">Membrane</keyword>
<dbReference type="InterPro" id="IPR038297">
    <property type="entry name" value="CcmH/CycL/NrfF/Ccl2_sf"/>
</dbReference>
<dbReference type="PANTHER" id="PTHR47870:SF1">
    <property type="entry name" value="CYTOCHROME C-TYPE BIOGENESIS PROTEIN CCMH"/>
    <property type="match status" value="1"/>
</dbReference>
<keyword evidence="7" id="KW-1133">Transmembrane helix</keyword>
<evidence type="ECO:0000256" key="5">
    <source>
        <dbReference type="ARBA" id="ARBA00022748"/>
    </source>
</evidence>
<keyword evidence="11" id="KW-1185">Reference proteome</keyword>
<evidence type="ECO:0000256" key="7">
    <source>
        <dbReference type="RuleBase" id="RU364112"/>
    </source>
</evidence>
<dbReference type="OrthoDB" id="9804975at2"/>
<accession>A0A1I1CJ47</accession>
<organism evidence="10 11">
    <name type="scientific">Amycolatopsis marina</name>
    <dbReference type="NCBI Taxonomy" id="490629"/>
    <lineage>
        <taxon>Bacteria</taxon>
        <taxon>Bacillati</taxon>
        <taxon>Actinomycetota</taxon>
        <taxon>Actinomycetes</taxon>
        <taxon>Pseudonocardiales</taxon>
        <taxon>Pseudonocardiaceae</taxon>
        <taxon>Amycolatopsis</taxon>
    </lineage>
</organism>
<dbReference type="AlphaFoldDB" id="A0A1I1CJ47"/>
<feature type="domain" description="CcmH/CycL/Ccl2/NrfF N-terminal" evidence="9">
    <location>
        <begin position="33"/>
        <end position="143"/>
    </location>
</feature>
<dbReference type="PANTHER" id="PTHR47870">
    <property type="entry name" value="CYTOCHROME C-TYPE BIOGENESIS PROTEIN CCMH"/>
    <property type="match status" value="1"/>
</dbReference>
<dbReference type="GO" id="GO:0005886">
    <property type="term" value="C:plasma membrane"/>
    <property type="evidence" value="ECO:0007669"/>
    <property type="project" value="TreeGrafter"/>
</dbReference>
<evidence type="ECO:0000256" key="8">
    <source>
        <dbReference type="SAM" id="MobiDB-lite"/>
    </source>
</evidence>
<evidence type="ECO:0000256" key="4">
    <source>
        <dbReference type="ARBA" id="ARBA00022729"/>
    </source>
</evidence>
<dbReference type="CDD" id="cd16378">
    <property type="entry name" value="CcmH_N"/>
    <property type="match status" value="1"/>
</dbReference>
<dbReference type="STRING" id="490629.SAMN05216266_13139"/>
<keyword evidence="7" id="KW-0812">Transmembrane</keyword>
<keyword evidence="5" id="KW-0201">Cytochrome c-type biogenesis</keyword>
<dbReference type="GO" id="GO:0017004">
    <property type="term" value="P:cytochrome complex assembly"/>
    <property type="evidence" value="ECO:0007669"/>
    <property type="project" value="UniProtKB-KW"/>
</dbReference>
<keyword evidence="2 7" id="KW-0349">Heme</keyword>
<dbReference type="InterPro" id="IPR005616">
    <property type="entry name" value="CcmH/CycL/Ccl2/NrfF_N"/>
</dbReference>
<gene>
    <name evidence="10" type="ORF">SAMN05216266_13139</name>
</gene>
<sequence length="159" mass="16976">MRRRRLSQAGLAMAILSLLAVAVVGLLTAGSGPADRAYELEQRLRCPVCKSVSIAESPSETAQIMRIAVAEQVAAGRSDQEIIGYFRARYGDWVLLDPPASGATLILWVLPVAAVVVGGIAVFLVRRRPEPGGDLTAEQRERVGHAVEQARSTGDDEGL</sequence>
<keyword evidence="3 7" id="KW-0479">Metal-binding</keyword>
<comment type="function">
    <text evidence="7">Possible subunit of a heme lyase.</text>
</comment>
<keyword evidence="6 7" id="KW-0408">Iron</keyword>
<reference evidence="11" key="1">
    <citation type="submission" date="2016-10" db="EMBL/GenBank/DDBJ databases">
        <authorList>
            <person name="Varghese N."/>
            <person name="Submissions S."/>
        </authorList>
    </citation>
    <scope>NUCLEOTIDE SEQUENCE [LARGE SCALE GENOMIC DNA]</scope>
    <source>
        <strain evidence="11">CGMCC 4.3568</strain>
    </source>
</reference>
<feature type="compositionally biased region" description="Basic and acidic residues" evidence="8">
    <location>
        <begin position="134"/>
        <end position="145"/>
    </location>
</feature>
<evidence type="ECO:0000256" key="6">
    <source>
        <dbReference type="ARBA" id="ARBA00023004"/>
    </source>
</evidence>
<protein>
    <recommendedName>
        <fullName evidence="7">Cytochrome c-type biogenesis protein</fullName>
    </recommendedName>
</protein>
<dbReference type="EMBL" id="FOKG01000031">
    <property type="protein sequence ID" value="SFB62701.1"/>
    <property type="molecule type" value="Genomic_DNA"/>
</dbReference>
<evidence type="ECO:0000256" key="2">
    <source>
        <dbReference type="ARBA" id="ARBA00022617"/>
    </source>
</evidence>
<evidence type="ECO:0000256" key="1">
    <source>
        <dbReference type="ARBA" id="ARBA00010342"/>
    </source>
</evidence>
<evidence type="ECO:0000256" key="3">
    <source>
        <dbReference type="ARBA" id="ARBA00022723"/>
    </source>
</evidence>
<name>A0A1I1CJ47_9PSEU</name>
<evidence type="ECO:0000259" key="9">
    <source>
        <dbReference type="Pfam" id="PF03918"/>
    </source>
</evidence>
<evidence type="ECO:0000313" key="10">
    <source>
        <dbReference type="EMBL" id="SFB62701.1"/>
    </source>
</evidence>
<feature type="transmembrane region" description="Helical" evidence="7">
    <location>
        <begin position="105"/>
        <end position="125"/>
    </location>
</feature>